<comment type="caution">
    <text evidence="8">The sequence shown here is derived from an EMBL/GenBank/DDBJ whole genome shotgun (WGS) entry which is preliminary data.</text>
</comment>
<dbReference type="EMBL" id="SUMF01000016">
    <property type="protein sequence ID" value="TJZ71719.1"/>
    <property type="molecule type" value="Genomic_DNA"/>
</dbReference>
<dbReference type="InterPro" id="IPR051791">
    <property type="entry name" value="Pra-immunoreactive"/>
</dbReference>
<name>A0A4U0PTL9_9NEIS</name>
<dbReference type="Pfam" id="PF06271">
    <property type="entry name" value="RDD"/>
    <property type="match status" value="1"/>
</dbReference>
<dbReference type="PANTHER" id="PTHR36115">
    <property type="entry name" value="PROLINE-RICH ANTIGEN HOMOLOG-RELATED"/>
    <property type="match status" value="1"/>
</dbReference>
<evidence type="ECO:0000256" key="4">
    <source>
        <dbReference type="ARBA" id="ARBA00022989"/>
    </source>
</evidence>
<keyword evidence="3 6" id="KW-0812">Transmembrane</keyword>
<evidence type="ECO:0000256" key="5">
    <source>
        <dbReference type="ARBA" id="ARBA00023136"/>
    </source>
</evidence>
<feature type="transmembrane region" description="Helical" evidence="6">
    <location>
        <begin position="59"/>
        <end position="80"/>
    </location>
</feature>
<feature type="transmembrane region" description="Helical" evidence="6">
    <location>
        <begin position="136"/>
        <end position="156"/>
    </location>
</feature>
<evidence type="ECO:0000256" key="1">
    <source>
        <dbReference type="ARBA" id="ARBA00004651"/>
    </source>
</evidence>
<keyword evidence="5 6" id="KW-0472">Membrane</keyword>
<dbReference type="OrthoDB" id="5298807at2"/>
<feature type="domain" description="RDD" evidence="7">
    <location>
        <begin position="9"/>
        <end position="169"/>
    </location>
</feature>
<feature type="transmembrane region" description="Helical" evidence="6">
    <location>
        <begin position="23"/>
        <end position="47"/>
    </location>
</feature>
<evidence type="ECO:0000256" key="6">
    <source>
        <dbReference type="SAM" id="Phobius"/>
    </source>
</evidence>
<gene>
    <name evidence="8" type="ORF">FAZ21_13515</name>
</gene>
<dbReference type="RefSeq" id="WP_136773967.1">
    <property type="nucleotide sequence ID" value="NZ_CP156074.1"/>
</dbReference>
<evidence type="ECO:0000259" key="7">
    <source>
        <dbReference type="Pfam" id="PF06271"/>
    </source>
</evidence>
<accession>A0A4U0PTL9</accession>
<keyword evidence="4 6" id="KW-1133">Transmembrane helix</keyword>
<comment type="subcellular location">
    <subcellularLocation>
        <location evidence="1">Cell membrane</location>
        <topology evidence="1">Multi-pass membrane protein</topology>
    </subcellularLocation>
</comment>
<dbReference type="PANTHER" id="PTHR36115:SF10">
    <property type="entry name" value="RDD DOMAIN-CONTAINING PROTEIN"/>
    <property type="match status" value="1"/>
</dbReference>
<protein>
    <submittedName>
        <fullName evidence="8">RDD family protein</fullName>
    </submittedName>
</protein>
<dbReference type="GO" id="GO:0005886">
    <property type="term" value="C:plasma membrane"/>
    <property type="evidence" value="ECO:0007669"/>
    <property type="project" value="UniProtKB-SubCell"/>
</dbReference>
<evidence type="ECO:0000256" key="3">
    <source>
        <dbReference type="ARBA" id="ARBA00022692"/>
    </source>
</evidence>
<reference evidence="8 9" key="1">
    <citation type="submission" date="2019-04" db="EMBL/GenBank/DDBJ databases">
        <title>Chitiniphilus eburnea sp. nov., a novel chitinolytic bacterium isolated from aquaculture sludge.</title>
        <authorList>
            <person name="Sheng M."/>
        </authorList>
    </citation>
    <scope>NUCLEOTIDE SEQUENCE [LARGE SCALE GENOMIC DNA]</scope>
    <source>
        <strain evidence="8 9">HX-2-15</strain>
    </source>
</reference>
<dbReference type="Proteomes" id="UP000310016">
    <property type="component" value="Unassembled WGS sequence"/>
</dbReference>
<keyword evidence="2" id="KW-1003">Cell membrane</keyword>
<proteinExistence type="predicted"/>
<keyword evidence="9" id="KW-1185">Reference proteome</keyword>
<evidence type="ECO:0000256" key="2">
    <source>
        <dbReference type="ARBA" id="ARBA00022475"/>
    </source>
</evidence>
<evidence type="ECO:0000313" key="8">
    <source>
        <dbReference type="EMBL" id="TJZ71719.1"/>
    </source>
</evidence>
<evidence type="ECO:0000313" key="9">
    <source>
        <dbReference type="Proteomes" id="UP000310016"/>
    </source>
</evidence>
<dbReference type="InterPro" id="IPR010432">
    <property type="entry name" value="RDD"/>
</dbReference>
<sequence>MALPTSTAAGWWRRFFALWYEGLLVVPVVLLAGVVAVAVQAVIQGLMGQALTGMIDRPVAHAINFVWVLAVLFFYFGWCWRHGGQTLAMKTWRIRLVDGYGGVPSWRALLLRFVLAALCYGPLIPLWAIARVNPHWIPWAWLALAWFVAPFVWAWFDRDGQLLYDRFAGTRQLYAPSVRQAEREADDQSQQEHPVA</sequence>
<dbReference type="AlphaFoldDB" id="A0A4U0PTL9"/>
<organism evidence="8 9">
    <name type="scientific">Chitiniphilus eburneus</name>
    <dbReference type="NCBI Taxonomy" id="2571148"/>
    <lineage>
        <taxon>Bacteria</taxon>
        <taxon>Pseudomonadati</taxon>
        <taxon>Pseudomonadota</taxon>
        <taxon>Betaproteobacteria</taxon>
        <taxon>Neisseriales</taxon>
        <taxon>Chitinibacteraceae</taxon>
        <taxon>Chitiniphilus</taxon>
    </lineage>
</organism>
<feature type="transmembrane region" description="Helical" evidence="6">
    <location>
        <begin position="109"/>
        <end position="130"/>
    </location>
</feature>